<protein>
    <submittedName>
        <fullName evidence="2">Uncharacterized protein</fullName>
    </submittedName>
</protein>
<dbReference type="Proteomes" id="UP000318186">
    <property type="component" value="Unassembled WGS sequence"/>
</dbReference>
<proteinExistence type="predicted"/>
<reference evidence="2 3" key="1">
    <citation type="submission" date="2019-06" db="EMBL/GenBank/DDBJ databases">
        <title>Sequencing the genomes of 1000 actinobacteria strains.</title>
        <authorList>
            <person name="Klenk H.-P."/>
        </authorList>
    </citation>
    <scope>NUCLEOTIDE SEQUENCE [LARGE SCALE GENOMIC DNA]</scope>
    <source>
        <strain evidence="2 3">DSM 42059</strain>
    </source>
</reference>
<dbReference type="EMBL" id="VIWW01000001">
    <property type="protein sequence ID" value="TWG02385.1"/>
    <property type="molecule type" value="Genomic_DNA"/>
</dbReference>
<sequence>MLLDSVRTRSLEPTPPPREEHDPWPSSDRYNWASHAWYVNNNEFSWTHSLYRIGA</sequence>
<comment type="caution">
    <text evidence="2">The sequence shown here is derived from an EMBL/GenBank/DDBJ whole genome shotgun (WGS) entry which is preliminary data.</text>
</comment>
<feature type="region of interest" description="Disordered" evidence="1">
    <location>
        <begin position="1"/>
        <end position="26"/>
    </location>
</feature>
<accession>A0A561USN6</accession>
<feature type="compositionally biased region" description="Basic and acidic residues" evidence="1">
    <location>
        <begin position="1"/>
        <end position="10"/>
    </location>
</feature>
<name>A0A561USN6_9ACTN</name>
<evidence type="ECO:0000256" key="1">
    <source>
        <dbReference type="SAM" id="MobiDB-lite"/>
    </source>
</evidence>
<evidence type="ECO:0000313" key="2">
    <source>
        <dbReference type="EMBL" id="TWG02385.1"/>
    </source>
</evidence>
<gene>
    <name evidence="2" type="ORF">FHX80_11791</name>
</gene>
<organism evidence="2 3">
    <name type="scientific">Streptomyces brevispora</name>
    <dbReference type="NCBI Taxonomy" id="887462"/>
    <lineage>
        <taxon>Bacteria</taxon>
        <taxon>Bacillati</taxon>
        <taxon>Actinomycetota</taxon>
        <taxon>Actinomycetes</taxon>
        <taxon>Kitasatosporales</taxon>
        <taxon>Streptomycetaceae</taxon>
        <taxon>Streptomyces</taxon>
    </lineage>
</organism>
<evidence type="ECO:0000313" key="3">
    <source>
        <dbReference type="Proteomes" id="UP000318186"/>
    </source>
</evidence>
<dbReference type="AlphaFoldDB" id="A0A561USN6"/>